<evidence type="ECO:0000313" key="2">
    <source>
        <dbReference type="EMBL" id="MFB9070216.1"/>
    </source>
</evidence>
<feature type="region of interest" description="Disordered" evidence="1">
    <location>
        <begin position="108"/>
        <end position="129"/>
    </location>
</feature>
<protein>
    <submittedName>
        <fullName evidence="2">Uncharacterized protein</fullName>
    </submittedName>
</protein>
<evidence type="ECO:0000313" key="3">
    <source>
        <dbReference type="Proteomes" id="UP001589575"/>
    </source>
</evidence>
<comment type="caution">
    <text evidence="2">The sequence shown here is derived from an EMBL/GenBank/DDBJ whole genome shotgun (WGS) entry which is preliminary data.</text>
</comment>
<accession>A0ABV5FU68</accession>
<keyword evidence="3" id="KW-1185">Reference proteome</keyword>
<feature type="region of interest" description="Disordered" evidence="1">
    <location>
        <begin position="33"/>
        <end position="86"/>
    </location>
</feature>
<feature type="compositionally biased region" description="Low complexity" evidence="1">
    <location>
        <begin position="55"/>
        <end position="86"/>
    </location>
</feature>
<sequence length="153" mass="16079">MLTRSVRRWNRPLCSRTAKASCTRCGGTLAMRASSAAEVRPSRPKTSTITASNSAGTVRGARARGPAARGIDWTSDSSSSRMVHSSATRSTPVRIWVRICLTCGMDGRSSSRNSVSSRSVAAPTVTTRDSPDATMSIVVAAGIGLSRPTACFT</sequence>
<feature type="compositionally biased region" description="Low complexity" evidence="1">
    <location>
        <begin position="108"/>
        <end position="120"/>
    </location>
</feature>
<proteinExistence type="predicted"/>
<dbReference type="Proteomes" id="UP001589575">
    <property type="component" value="Unassembled WGS sequence"/>
</dbReference>
<organism evidence="2 3">
    <name type="scientific">Citricoccus parietis</name>
    <dbReference type="NCBI Taxonomy" id="592307"/>
    <lineage>
        <taxon>Bacteria</taxon>
        <taxon>Bacillati</taxon>
        <taxon>Actinomycetota</taxon>
        <taxon>Actinomycetes</taxon>
        <taxon>Micrococcales</taxon>
        <taxon>Micrococcaceae</taxon>
        <taxon>Citricoccus</taxon>
    </lineage>
</organism>
<name>A0ABV5FU68_9MICC</name>
<gene>
    <name evidence="2" type="ORF">ACFFX0_03025</name>
</gene>
<reference evidence="2 3" key="1">
    <citation type="submission" date="2024-09" db="EMBL/GenBank/DDBJ databases">
        <authorList>
            <person name="Sun Q."/>
            <person name="Mori K."/>
        </authorList>
    </citation>
    <scope>NUCLEOTIDE SEQUENCE [LARGE SCALE GENOMIC DNA]</scope>
    <source>
        <strain evidence="2 3">CCM 7609</strain>
    </source>
</reference>
<feature type="compositionally biased region" description="Polar residues" evidence="1">
    <location>
        <begin position="44"/>
        <end position="54"/>
    </location>
</feature>
<dbReference type="EMBL" id="JBHMFI010000001">
    <property type="protein sequence ID" value="MFB9070216.1"/>
    <property type="molecule type" value="Genomic_DNA"/>
</dbReference>
<evidence type="ECO:0000256" key="1">
    <source>
        <dbReference type="SAM" id="MobiDB-lite"/>
    </source>
</evidence>